<dbReference type="CDD" id="cd02212">
    <property type="entry name" value="cupin_UGlyAH_C"/>
    <property type="match status" value="1"/>
</dbReference>
<dbReference type="InterPro" id="IPR014710">
    <property type="entry name" value="RmlC-like_jellyroll"/>
</dbReference>
<evidence type="ECO:0000259" key="2">
    <source>
        <dbReference type="Pfam" id="PF07883"/>
    </source>
</evidence>
<proteinExistence type="predicted"/>
<sequence length="256" mass="28229">MASTPIRHLHPLFLFVLVASLRCGAAAGDGDGGEGFCSAEPSSECSGGQPLYWKVTHPTLAPAHLQDLPGFTRSVFKRDHALITPESHVFSPLPDWINTLGAYLISPAIGAHFTMYLANMQDGSKSAPPPKDVERLIFVLQGSISLSVGTGTTHSLSVDSYAYLPLLPTSLLYDFNIHIMDFQPGEYLNVKEVHYNQHGLLLLEGQGIYRLGDSWYPVQAGDTIWMAPFVPQWYAALGKTRTRYLLYKDVNRNPLI</sequence>
<keyword evidence="4" id="KW-1185">Reference proteome</keyword>
<dbReference type="PANTHER" id="PTHR34571:SF1">
    <property type="entry name" value="(S)-UREIDOGLYCINE AMINOHYDROLASE"/>
    <property type="match status" value="1"/>
</dbReference>
<keyword evidence="1" id="KW-0732">Signal</keyword>
<dbReference type="Pfam" id="PF07883">
    <property type="entry name" value="Cupin_2"/>
    <property type="match status" value="1"/>
</dbReference>
<feature type="chain" id="PRO_5035843618" description="Cupin type-2 domain-containing protein" evidence="1">
    <location>
        <begin position="27"/>
        <end position="256"/>
    </location>
</feature>
<feature type="domain" description="Cupin type-2" evidence="2">
    <location>
        <begin position="179"/>
        <end position="245"/>
    </location>
</feature>
<comment type="caution">
    <text evidence="3">The sequence shown here is derived from an EMBL/GenBank/DDBJ whole genome shotgun (WGS) entry which is preliminary data.</text>
</comment>
<dbReference type="Proteomes" id="UP000823388">
    <property type="component" value="Chromosome 2N"/>
</dbReference>
<gene>
    <name evidence="3" type="ORF">PVAP13_2NG500300</name>
</gene>
<dbReference type="EMBL" id="CM029040">
    <property type="protein sequence ID" value="KAG2637110.1"/>
    <property type="molecule type" value="Genomic_DNA"/>
</dbReference>
<dbReference type="InterPro" id="IPR011051">
    <property type="entry name" value="RmlC_Cupin_sf"/>
</dbReference>
<dbReference type="InterPro" id="IPR017627">
    <property type="entry name" value="UGHY"/>
</dbReference>
<organism evidence="3 4">
    <name type="scientific">Panicum virgatum</name>
    <name type="common">Blackwell switchgrass</name>
    <dbReference type="NCBI Taxonomy" id="38727"/>
    <lineage>
        <taxon>Eukaryota</taxon>
        <taxon>Viridiplantae</taxon>
        <taxon>Streptophyta</taxon>
        <taxon>Embryophyta</taxon>
        <taxon>Tracheophyta</taxon>
        <taxon>Spermatophyta</taxon>
        <taxon>Magnoliopsida</taxon>
        <taxon>Liliopsida</taxon>
        <taxon>Poales</taxon>
        <taxon>Poaceae</taxon>
        <taxon>PACMAD clade</taxon>
        <taxon>Panicoideae</taxon>
        <taxon>Panicodae</taxon>
        <taxon>Paniceae</taxon>
        <taxon>Panicinae</taxon>
        <taxon>Panicum</taxon>
        <taxon>Panicum sect. Hiantes</taxon>
    </lineage>
</organism>
<name>A0A8T0VPE8_PANVG</name>
<reference evidence="3" key="1">
    <citation type="submission" date="2020-05" db="EMBL/GenBank/DDBJ databases">
        <title>WGS assembly of Panicum virgatum.</title>
        <authorList>
            <person name="Lovell J.T."/>
            <person name="Jenkins J."/>
            <person name="Shu S."/>
            <person name="Juenger T.E."/>
            <person name="Schmutz J."/>
        </authorList>
    </citation>
    <scope>NUCLEOTIDE SEQUENCE</scope>
    <source>
        <strain evidence="3">AP13</strain>
    </source>
</reference>
<dbReference type="InterPro" id="IPR013096">
    <property type="entry name" value="Cupin_2"/>
</dbReference>
<dbReference type="Gene3D" id="2.60.120.10">
    <property type="entry name" value="Jelly Rolls"/>
    <property type="match status" value="2"/>
</dbReference>
<dbReference type="InterPro" id="IPR044697">
    <property type="entry name" value="UGlyAH_cupin_C"/>
</dbReference>
<accession>A0A8T0VPE8</accession>
<dbReference type="SUPFAM" id="SSF51182">
    <property type="entry name" value="RmlC-like cupins"/>
    <property type="match status" value="1"/>
</dbReference>
<evidence type="ECO:0000313" key="3">
    <source>
        <dbReference type="EMBL" id="KAG2637110.1"/>
    </source>
</evidence>
<feature type="signal peptide" evidence="1">
    <location>
        <begin position="1"/>
        <end position="26"/>
    </location>
</feature>
<evidence type="ECO:0000313" key="4">
    <source>
        <dbReference type="Proteomes" id="UP000823388"/>
    </source>
</evidence>
<dbReference type="PANTHER" id="PTHR34571">
    <property type="entry name" value="(S)-UREIDOGLYCINE AMINOHYDROLASE"/>
    <property type="match status" value="1"/>
</dbReference>
<evidence type="ECO:0000256" key="1">
    <source>
        <dbReference type="SAM" id="SignalP"/>
    </source>
</evidence>
<protein>
    <recommendedName>
        <fullName evidence="2">Cupin type-2 domain-containing protein</fullName>
    </recommendedName>
</protein>
<dbReference type="AlphaFoldDB" id="A0A8T0VPE8"/>
<dbReference type="GO" id="GO:0071522">
    <property type="term" value="F:ureidoglycine aminohydrolase activity"/>
    <property type="evidence" value="ECO:0007669"/>
    <property type="project" value="InterPro"/>
</dbReference>